<evidence type="ECO:0000313" key="1">
    <source>
        <dbReference type="EMBL" id="MBW0522814.1"/>
    </source>
</evidence>
<dbReference type="AlphaFoldDB" id="A0A9Q3EKJ1"/>
<reference evidence="1" key="1">
    <citation type="submission" date="2021-03" db="EMBL/GenBank/DDBJ databases">
        <title>Draft genome sequence of rust myrtle Austropuccinia psidii MF-1, a brazilian biotype.</title>
        <authorList>
            <person name="Quecine M.C."/>
            <person name="Pachon D.M.R."/>
            <person name="Bonatelli M.L."/>
            <person name="Correr F.H."/>
            <person name="Franceschini L.M."/>
            <person name="Leite T.F."/>
            <person name="Margarido G.R.A."/>
            <person name="Almeida C.A."/>
            <person name="Ferrarezi J.A."/>
            <person name="Labate C.A."/>
        </authorList>
    </citation>
    <scope>NUCLEOTIDE SEQUENCE</scope>
    <source>
        <strain evidence="1">MF-1</strain>
    </source>
</reference>
<dbReference type="PANTHER" id="PTHR37984:SF5">
    <property type="entry name" value="PROTEIN NYNRIN-LIKE"/>
    <property type="match status" value="1"/>
</dbReference>
<dbReference type="Gene3D" id="3.30.70.270">
    <property type="match status" value="2"/>
</dbReference>
<evidence type="ECO:0008006" key="3">
    <source>
        <dbReference type="Google" id="ProtNLM"/>
    </source>
</evidence>
<dbReference type="SUPFAM" id="SSF56672">
    <property type="entry name" value="DNA/RNA polymerases"/>
    <property type="match status" value="1"/>
</dbReference>
<dbReference type="PANTHER" id="PTHR37984">
    <property type="entry name" value="PROTEIN CBG26694"/>
    <property type="match status" value="1"/>
</dbReference>
<dbReference type="OrthoDB" id="4369127at2759"/>
<dbReference type="Proteomes" id="UP000765509">
    <property type="component" value="Unassembled WGS sequence"/>
</dbReference>
<dbReference type="InterPro" id="IPR043128">
    <property type="entry name" value="Rev_trsase/Diguanyl_cyclase"/>
</dbReference>
<dbReference type="InterPro" id="IPR050951">
    <property type="entry name" value="Retrovirus_Pol_polyprotein"/>
</dbReference>
<proteinExistence type="predicted"/>
<organism evidence="1 2">
    <name type="scientific">Austropuccinia psidii MF-1</name>
    <dbReference type="NCBI Taxonomy" id="1389203"/>
    <lineage>
        <taxon>Eukaryota</taxon>
        <taxon>Fungi</taxon>
        <taxon>Dikarya</taxon>
        <taxon>Basidiomycota</taxon>
        <taxon>Pucciniomycotina</taxon>
        <taxon>Pucciniomycetes</taxon>
        <taxon>Pucciniales</taxon>
        <taxon>Sphaerophragmiaceae</taxon>
        <taxon>Austropuccinia</taxon>
    </lineage>
</organism>
<gene>
    <name evidence="1" type="ORF">O181_062529</name>
</gene>
<evidence type="ECO:0000313" key="2">
    <source>
        <dbReference type="Proteomes" id="UP000765509"/>
    </source>
</evidence>
<sequence>MRFSIAEEEHVKNAASVLQRLRDNNLFAKASKCAFHSSSVEYLGYVVSSDGIKIHFSKAQQILNWPQTKNIKALQSFLGFPSFYCCFIKNYSKKITALPSLLKKDSPFIFNEEALSQLQLLKEACTISHILPHFNPPLKAFVETYAYDYALGAVMNRVND</sequence>
<comment type="caution">
    <text evidence="1">The sequence shown here is derived from an EMBL/GenBank/DDBJ whole genome shotgun (WGS) entry which is preliminary data.</text>
</comment>
<protein>
    <recommendedName>
        <fullName evidence="3">Reverse transcriptase/retrotransposon-derived protein RNase H-like domain-containing protein</fullName>
    </recommendedName>
</protein>
<accession>A0A9Q3EKJ1</accession>
<name>A0A9Q3EKJ1_9BASI</name>
<dbReference type="EMBL" id="AVOT02029833">
    <property type="protein sequence ID" value="MBW0522814.1"/>
    <property type="molecule type" value="Genomic_DNA"/>
</dbReference>
<keyword evidence="2" id="KW-1185">Reference proteome</keyword>
<dbReference type="InterPro" id="IPR043502">
    <property type="entry name" value="DNA/RNA_pol_sf"/>
</dbReference>